<dbReference type="EMBL" id="FOXS01000014">
    <property type="protein sequence ID" value="SFQ83977.1"/>
    <property type="molecule type" value="Genomic_DNA"/>
</dbReference>
<sequence>MNKHSLLSRLVLLFVLSALFSNCSRAKQEDPKPTDYVVHVQITGSKMAGVGGSAVVLSTRDYAGTKGAPVEDRPILRIISATETTINERFALGKFAAGDRIRARVEMSGYGPEPVLRADILVNGVVKKSCFVKGGGVFSECEVLTDTL</sequence>
<keyword evidence="1" id="KW-0732">Signal</keyword>
<accession>A0A1I6BT00</accession>
<dbReference type="Proteomes" id="UP000199029">
    <property type="component" value="Unassembled WGS sequence"/>
</dbReference>
<evidence type="ECO:0008006" key="4">
    <source>
        <dbReference type="Google" id="ProtNLM"/>
    </source>
</evidence>
<feature type="signal peptide" evidence="1">
    <location>
        <begin position="1"/>
        <end position="26"/>
    </location>
</feature>
<name>A0A1I6BT00_HYMAR</name>
<proteinExistence type="predicted"/>
<keyword evidence="3" id="KW-1185">Reference proteome</keyword>
<evidence type="ECO:0000313" key="3">
    <source>
        <dbReference type="Proteomes" id="UP000199029"/>
    </source>
</evidence>
<protein>
    <recommendedName>
        <fullName evidence="4">Lipoprotein</fullName>
    </recommendedName>
</protein>
<reference evidence="3" key="1">
    <citation type="submission" date="2016-10" db="EMBL/GenBank/DDBJ databases">
        <authorList>
            <person name="Varghese N."/>
            <person name="Submissions S."/>
        </authorList>
    </citation>
    <scope>NUCLEOTIDE SEQUENCE [LARGE SCALE GENOMIC DNA]</scope>
    <source>
        <strain evidence="3">OR362-8,ATCC BAA-1266,JCM 13504</strain>
    </source>
</reference>
<organism evidence="2 3">
    <name type="scientific">Hymenobacter arizonensis</name>
    <name type="common">Siccationidurans arizonensis</name>
    <dbReference type="NCBI Taxonomy" id="1227077"/>
    <lineage>
        <taxon>Bacteria</taxon>
        <taxon>Pseudomonadati</taxon>
        <taxon>Bacteroidota</taxon>
        <taxon>Cytophagia</taxon>
        <taxon>Cytophagales</taxon>
        <taxon>Hymenobacteraceae</taxon>
        <taxon>Hymenobacter</taxon>
    </lineage>
</organism>
<dbReference type="AlphaFoldDB" id="A0A1I6BT00"/>
<feature type="chain" id="PRO_5011521963" description="Lipoprotein" evidence="1">
    <location>
        <begin position="27"/>
        <end position="148"/>
    </location>
</feature>
<gene>
    <name evidence="2" type="ORF">SAMN04515668_5058</name>
</gene>
<evidence type="ECO:0000256" key="1">
    <source>
        <dbReference type="SAM" id="SignalP"/>
    </source>
</evidence>
<evidence type="ECO:0000313" key="2">
    <source>
        <dbReference type="EMBL" id="SFQ83977.1"/>
    </source>
</evidence>